<comment type="subcellular location">
    <subcellularLocation>
        <location evidence="1">Cell membrane</location>
        <topology evidence="1">Multi-pass membrane protein</topology>
    </subcellularLocation>
</comment>
<comment type="similarity">
    <text evidence="2">Belongs to the AzlC family.</text>
</comment>
<evidence type="ECO:0000256" key="7">
    <source>
        <dbReference type="ARBA" id="ARBA00023136"/>
    </source>
</evidence>
<dbReference type="Proteomes" id="UP000230842">
    <property type="component" value="Unassembled WGS sequence"/>
</dbReference>
<keyword evidence="7 8" id="KW-0472">Membrane</keyword>
<evidence type="ECO:0000313" key="10">
    <source>
        <dbReference type="Proteomes" id="UP000230842"/>
    </source>
</evidence>
<dbReference type="AlphaFoldDB" id="A0A0B2B710"/>
<keyword evidence="5 8" id="KW-0812">Transmembrane</keyword>
<keyword evidence="4" id="KW-1003">Cell membrane</keyword>
<evidence type="ECO:0000256" key="5">
    <source>
        <dbReference type="ARBA" id="ARBA00022692"/>
    </source>
</evidence>
<protein>
    <submittedName>
        <fullName evidence="9">4-azaleucine resistance transporter AzlC</fullName>
    </submittedName>
</protein>
<evidence type="ECO:0000256" key="2">
    <source>
        <dbReference type="ARBA" id="ARBA00010735"/>
    </source>
</evidence>
<evidence type="ECO:0000313" key="9">
    <source>
        <dbReference type="EMBL" id="PJJ57803.1"/>
    </source>
</evidence>
<dbReference type="EMBL" id="PGEZ01000001">
    <property type="protein sequence ID" value="PJJ57803.1"/>
    <property type="molecule type" value="Genomic_DNA"/>
</dbReference>
<feature type="transmembrane region" description="Helical" evidence="8">
    <location>
        <begin position="58"/>
        <end position="80"/>
    </location>
</feature>
<dbReference type="PANTHER" id="PTHR34979">
    <property type="entry name" value="INNER MEMBRANE PROTEIN YGAZ"/>
    <property type="match status" value="1"/>
</dbReference>
<sequence>MRSTQRTIRPGVLRDVGMVALAVMVVGVSYGASATGVGLARWQVALLAVTVLAGSAELLFVGVVGAGGAPLLAAAAALLVNLRNGAYGMAAARFLGRGPWRWLGAHLVNDESVALASAQTSQHERRFVFWLSGAAIALAWPTGAIAGSLLGEVAAPETLGLDAVFPALLVALVLPALREPSTRVAASVGAVVALAATPWLPVGLAPLVALVGVPVAALVARARRRP</sequence>
<dbReference type="RefSeq" id="WP_039363502.1">
    <property type="nucleotide sequence ID" value="NZ_PGEZ01000001.1"/>
</dbReference>
<reference evidence="9 10" key="1">
    <citation type="submission" date="2017-11" db="EMBL/GenBank/DDBJ databases">
        <title>Genomic Encyclopedia of Archaeal and Bacterial Type Strains, Phase II (KMG-II): From Individual Species to Whole Genera.</title>
        <authorList>
            <person name="Goeker M."/>
        </authorList>
    </citation>
    <scope>NUCLEOTIDE SEQUENCE [LARGE SCALE GENOMIC DNA]</scope>
    <source>
        <strain evidence="9 10">DSM 27763</strain>
    </source>
</reference>
<dbReference type="GO" id="GO:1903785">
    <property type="term" value="P:L-valine transmembrane transport"/>
    <property type="evidence" value="ECO:0007669"/>
    <property type="project" value="TreeGrafter"/>
</dbReference>
<proteinExistence type="inferred from homology"/>
<comment type="caution">
    <text evidence="9">The sequence shown here is derived from an EMBL/GenBank/DDBJ whole genome shotgun (WGS) entry which is preliminary data.</text>
</comment>
<organism evidence="9 10">
    <name type="scientific">Mumia flava</name>
    <dbReference type="NCBI Taxonomy" id="1348852"/>
    <lineage>
        <taxon>Bacteria</taxon>
        <taxon>Bacillati</taxon>
        <taxon>Actinomycetota</taxon>
        <taxon>Actinomycetes</taxon>
        <taxon>Propionibacteriales</taxon>
        <taxon>Nocardioidaceae</taxon>
        <taxon>Mumia</taxon>
    </lineage>
</organism>
<dbReference type="InterPro" id="IPR011606">
    <property type="entry name" value="Brnchd-chn_aa_trnsp_permease"/>
</dbReference>
<keyword evidence="10" id="KW-1185">Reference proteome</keyword>
<dbReference type="GO" id="GO:0005886">
    <property type="term" value="C:plasma membrane"/>
    <property type="evidence" value="ECO:0007669"/>
    <property type="project" value="UniProtKB-SubCell"/>
</dbReference>
<keyword evidence="3" id="KW-0813">Transport</keyword>
<evidence type="ECO:0000256" key="1">
    <source>
        <dbReference type="ARBA" id="ARBA00004651"/>
    </source>
</evidence>
<evidence type="ECO:0000256" key="6">
    <source>
        <dbReference type="ARBA" id="ARBA00022989"/>
    </source>
</evidence>
<name>A0A0B2B710_9ACTN</name>
<dbReference type="PANTHER" id="PTHR34979:SF1">
    <property type="entry name" value="INNER MEMBRANE PROTEIN YGAZ"/>
    <property type="match status" value="1"/>
</dbReference>
<keyword evidence="6 8" id="KW-1133">Transmembrane helix</keyword>
<dbReference type="Pfam" id="PF03591">
    <property type="entry name" value="AzlC"/>
    <property type="match status" value="1"/>
</dbReference>
<accession>A0A0B2B710</accession>
<evidence type="ECO:0000256" key="4">
    <source>
        <dbReference type="ARBA" id="ARBA00022475"/>
    </source>
</evidence>
<evidence type="ECO:0000256" key="8">
    <source>
        <dbReference type="SAM" id="Phobius"/>
    </source>
</evidence>
<evidence type="ECO:0000256" key="3">
    <source>
        <dbReference type="ARBA" id="ARBA00022448"/>
    </source>
</evidence>
<gene>
    <name evidence="9" type="ORF">CLV56_2041</name>
</gene>
<feature type="transmembrane region" description="Helical" evidence="8">
    <location>
        <begin position="127"/>
        <end position="147"/>
    </location>
</feature>
<feature type="transmembrane region" description="Helical" evidence="8">
    <location>
        <begin position="206"/>
        <end position="222"/>
    </location>
</feature>
<dbReference type="OrthoDB" id="5195391at2"/>
<feature type="transmembrane region" description="Helical" evidence="8">
    <location>
        <begin position="12"/>
        <end position="32"/>
    </location>
</feature>